<dbReference type="Pfam" id="PF13302">
    <property type="entry name" value="Acetyltransf_3"/>
    <property type="match status" value="1"/>
</dbReference>
<dbReference type="Gene3D" id="3.40.630.30">
    <property type="match status" value="1"/>
</dbReference>
<dbReference type="PROSITE" id="PS51186">
    <property type="entry name" value="GNAT"/>
    <property type="match status" value="1"/>
</dbReference>
<evidence type="ECO:0000313" key="2">
    <source>
        <dbReference type="EMBL" id="MBF4161840.1"/>
    </source>
</evidence>
<dbReference type="EMBL" id="JADIVZ010000003">
    <property type="protein sequence ID" value="MBF4161840.1"/>
    <property type="molecule type" value="Genomic_DNA"/>
</dbReference>
<name>A0A930Y613_9ACTN</name>
<keyword evidence="3" id="KW-1185">Reference proteome</keyword>
<dbReference type="GO" id="GO:0016747">
    <property type="term" value="F:acyltransferase activity, transferring groups other than amino-acyl groups"/>
    <property type="evidence" value="ECO:0007669"/>
    <property type="project" value="InterPro"/>
</dbReference>
<dbReference type="RefSeq" id="WP_194503093.1">
    <property type="nucleotide sequence ID" value="NZ_JADIVZ010000003.1"/>
</dbReference>
<evidence type="ECO:0000259" key="1">
    <source>
        <dbReference type="PROSITE" id="PS51186"/>
    </source>
</evidence>
<dbReference type="InterPro" id="IPR016181">
    <property type="entry name" value="Acyl_CoA_acyltransferase"/>
</dbReference>
<dbReference type="SUPFAM" id="SSF55729">
    <property type="entry name" value="Acyl-CoA N-acyltransferases (Nat)"/>
    <property type="match status" value="1"/>
</dbReference>
<dbReference type="Proteomes" id="UP000656804">
    <property type="component" value="Unassembled WGS sequence"/>
</dbReference>
<gene>
    <name evidence="2" type="ORF">ISG29_09055</name>
</gene>
<dbReference type="InterPro" id="IPR000182">
    <property type="entry name" value="GNAT_dom"/>
</dbReference>
<feature type="domain" description="N-acetyltransferase" evidence="1">
    <location>
        <begin position="21"/>
        <end position="189"/>
    </location>
</feature>
<comment type="caution">
    <text evidence="2">The sequence shown here is derived from an EMBL/GenBank/DDBJ whole genome shotgun (WGS) entry which is preliminary data.</text>
</comment>
<organism evidence="2 3">
    <name type="scientific">Nocardioides acrostichi</name>
    <dbReference type="NCBI Taxonomy" id="2784339"/>
    <lineage>
        <taxon>Bacteria</taxon>
        <taxon>Bacillati</taxon>
        <taxon>Actinomycetota</taxon>
        <taxon>Actinomycetes</taxon>
        <taxon>Propionibacteriales</taxon>
        <taxon>Nocardioidaceae</taxon>
        <taxon>Nocardioides</taxon>
    </lineage>
</organism>
<dbReference type="AlphaFoldDB" id="A0A930Y613"/>
<sequence length="220" mass="24071">MPSILEEIWPPFALHVEVGPLTLRLMRDEDLPELAEAAEAGIHADSLRPFPRDWASADATTVGRDLARRCWRYRAGLGDDEWALPLVVRHEGNIVGIQGAEARHYPALRTPDTFSWLTRSVHGRGIGTLMRRALCVLFFDELGAHQITSGAYADNPASAAVSRKVGYRPNGGKLELRDGLAAEHRRFVLDPADLVRPEQIVAISGAAGLRTVLGVGDPDE</sequence>
<accession>A0A930Y613</accession>
<reference evidence="2" key="1">
    <citation type="submission" date="2020-11" db="EMBL/GenBank/DDBJ databases">
        <title>Nocardioides sp. CBS4Y-1, whole genome shotgun sequence.</title>
        <authorList>
            <person name="Tuo L."/>
        </authorList>
    </citation>
    <scope>NUCLEOTIDE SEQUENCE</scope>
    <source>
        <strain evidence="2">CBS4Y-1</strain>
    </source>
</reference>
<evidence type="ECO:0000313" key="3">
    <source>
        <dbReference type="Proteomes" id="UP000656804"/>
    </source>
</evidence>
<proteinExistence type="predicted"/>
<protein>
    <submittedName>
        <fullName evidence="2">GNAT family N-acetyltransferase</fullName>
    </submittedName>
</protein>